<feature type="region of interest" description="Disordered" evidence="1">
    <location>
        <begin position="416"/>
        <end position="442"/>
    </location>
</feature>
<feature type="compositionally biased region" description="Polar residues" evidence="1">
    <location>
        <begin position="467"/>
        <end position="480"/>
    </location>
</feature>
<comment type="caution">
    <text evidence="2">The sequence shown here is derived from an EMBL/GenBank/DDBJ whole genome shotgun (WGS) entry which is preliminary data.</text>
</comment>
<dbReference type="EMBL" id="BDDD01005195">
    <property type="protein sequence ID" value="GAV88998.1"/>
    <property type="molecule type" value="Genomic_DNA"/>
</dbReference>
<evidence type="ECO:0000256" key="1">
    <source>
        <dbReference type="SAM" id="MobiDB-lite"/>
    </source>
</evidence>
<accession>A0A1Q3D9R1</accession>
<dbReference type="STRING" id="3775.A0A1Q3D9R1"/>
<dbReference type="PANTHER" id="PTHR36368:SF1">
    <property type="entry name" value="ATP-DEPENDENT CASEINOLYTIC PROTEASE_CROTONASE FAMILY PROTEIN"/>
    <property type="match status" value="1"/>
</dbReference>
<feature type="compositionally biased region" description="Polar residues" evidence="1">
    <location>
        <begin position="1"/>
        <end position="19"/>
    </location>
</feature>
<dbReference type="OrthoDB" id="1847229at2759"/>
<gene>
    <name evidence="2" type="ORF">CFOL_v3_32419</name>
</gene>
<evidence type="ECO:0000313" key="3">
    <source>
        <dbReference type="Proteomes" id="UP000187406"/>
    </source>
</evidence>
<evidence type="ECO:0000313" key="2">
    <source>
        <dbReference type="EMBL" id="GAV88998.1"/>
    </source>
</evidence>
<dbReference type="PANTHER" id="PTHR36368">
    <property type="entry name" value="ATP-DEPENDENT CASEINOLYTIC PROTEASE/CROTONASE FAMILY PROTEIN"/>
    <property type="match status" value="1"/>
</dbReference>
<reference evidence="3" key="1">
    <citation type="submission" date="2016-04" db="EMBL/GenBank/DDBJ databases">
        <title>Cephalotus genome sequencing.</title>
        <authorList>
            <person name="Fukushima K."/>
            <person name="Hasebe M."/>
            <person name="Fang X."/>
        </authorList>
    </citation>
    <scope>NUCLEOTIDE SEQUENCE [LARGE SCALE GENOMIC DNA]</scope>
    <source>
        <strain evidence="3">cv. St1</strain>
    </source>
</reference>
<dbReference type="Proteomes" id="UP000187406">
    <property type="component" value="Unassembled WGS sequence"/>
</dbReference>
<feature type="region of interest" description="Disordered" evidence="1">
    <location>
        <begin position="1"/>
        <end position="21"/>
    </location>
</feature>
<dbReference type="InParanoid" id="A0A1Q3D9R1"/>
<dbReference type="FunCoup" id="A0A1Q3D9R1">
    <property type="interactions" value="153"/>
</dbReference>
<feature type="region of interest" description="Disordered" evidence="1">
    <location>
        <begin position="461"/>
        <end position="500"/>
    </location>
</feature>
<dbReference type="AlphaFoldDB" id="A0A1Q3D9R1"/>
<sequence length="540" mass="60181">MAHTFNSQIPGSSQFTLSPPSEPPDITNWFASYKFESFVLDTSDNFGDCIGTESKEANREKEKNLGDFRRVRNSCEVGQIGKNIYSNGSLKFNDSFENDKILDLSGTPSGLSVLSEPPDIRNWFSSYVYESPVMSSNGDPRGIVSKSESEEDGVVIRDSKKEWNENSGAIIETANSDQVGVGEKPFTNGLVKCNNFSGDRKHESRALKKISDSLHSSSHPSEPADIRNWCSSYVYESPVFGSSDKFGDSIPEEAEYEKDGFFNEESDNEDGDRLGIISSVRYRYDVGERLLSNAFVRCNSSLGYNEQQQSISKANDGVKGKEKLPARNALCLEKVSEQSMGGENLATESISSIDNLKVTTLNDENSLYIQGQEYPQEPDFLSSDIKRSSGSEYNRSSNPLFNRRDFTQTEKVNYVSPGSNVKLTPLSGTPMKHGSNGKENKGTKVLENGFLTVRKNKIRRANDENSSRNMLSECSKSKGTVLSDGEKETARKEEPLSESTNLQHSDVMAVTGKWRCPQKNRPNLGPPLKQLRLERWIHRL</sequence>
<keyword evidence="3" id="KW-1185">Reference proteome</keyword>
<protein>
    <submittedName>
        <fullName evidence="2">Uncharacterized protein</fullName>
    </submittedName>
</protein>
<name>A0A1Q3D9R1_CEPFO</name>
<proteinExistence type="predicted"/>
<feature type="compositionally biased region" description="Basic and acidic residues" evidence="1">
    <location>
        <begin position="484"/>
        <end position="495"/>
    </location>
</feature>
<organism evidence="2 3">
    <name type="scientific">Cephalotus follicularis</name>
    <name type="common">Albany pitcher plant</name>
    <dbReference type="NCBI Taxonomy" id="3775"/>
    <lineage>
        <taxon>Eukaryota</taxon>
        <taxon>Viridiplantae</taxon>
        <taxon>Streptophyta</taxon>
        <taxon>Embryophyta</taxon>
        <taxon>Tracheophyta</taxon>
        <taxon>Spermatophyta</taxon>
        <taxon>Magnoliopsida</taxon>
        <taxon>eudicotyledons</taxon>
        <taxon>Gunneridae</taxon>
        <taxon>Pentapetalae</taxon>
        <taxon>rosids</taxon>
        <taxon>fabids</taxon>
        <taxon>Oxalidales</taxon>
        <taxon>Cephalotaceae</taxon>
        <taxon>Cephalotus</taxon>
    </lineage>
</organism>